<keyword evidence="3" id="KW-1185">Reference proteome</keyword>
<evidence type="ECO:0000313" key="3">
    <source>
        <dbReference type="Proteomes" id="UP000030711"/>
    </source>
</evidence>
<gene>
    <name evidence="2" type="ORF">EUGRSUZ_L00193</name>
</gene>
<reference evidence="1" key="3">
    <citation type="submission" date="2023-04" db="EMBL/GenBank/DDBJ databases">
        <title>WGS assembly of Eucalyptus grandis.</title>
        <authorList>
            <person name="Myburg A."/>
            <person name="Grattapaglia D."/>
            <person name="Tuskan G."/>
            <person name="Hellsten U."/>
            <person name="Hayes R."/>
            <person name="Grimwood J."/>
            <person name="Jenkins J."/>
            <person name="Lindquist E."/>
            <person name="Tice H."/>
            <person name="Bauer D."/>
            <person name="Goodstein D."/>
            <person name="Dubchak I."/>
            <person name="Poliakov A."/>
            <person name="Mizrachi E."/>
            <person name="Kullan A."/>
            <person name="Hussey S."/>
            <person name="Pinard D."/>
            <person name="Van D."/>
            <person name="Singh P."/>
            <person name="Van J."/>
            <person name="Silva-Junior O."/>
            <person name="Togawa R."/>
            <person name="Pappas M."/>
            <person name="Faria D."/>
            <person name="Sansaloni C."/>
            <person name="Petroli C."/>
            <person name="Yang X."/>
            <person name="Ranjan P."/>
            <person name="Tschaplinski T."/>
            <person name="Ye C."/>
            <person name="Li T."/>
            <person name="Sterck L."/>
            <person name="Vanneste K."/>
            <person name="Murat F."/>
            <person name="Soler M."/>
            <person name="Clemente H."/>
            <person name="Saidi N."/>
            <person name="Cassan-Wang H."/>
            <person name="Dunand C."/>
            <person name="Hefer C."/>
            <person name="Bornberg-Bauer E."/>
            <person name="Kersting A."/>
            <person name="Vining K."/>
            <person name="Amarasinghe V."/>
            <person name="Ranik M."/>
            <person name="Naithani S."/>
            <person name="Elser J."/>
            <person name="Boyd A."/>
            <person name="Liston A."/>
            <person name="Spatafora J."/>
            <person name="Dharmwardhana P."/>
            <person name="Raja R."/>
            <person name="Sullivan C."/>
            <person name="Romanel E."/>
            <person name="Alves-Ferreira M."/>
            <person name="Kulheim C."/>
            <person name="Foley W."/>
            <person name="Carocha V."/>
            <person name="Paiva J."/>
            <person name="Kudrna D."/>
            <person name="Brommonschenkel S."/>
            <person name="Pasquali G."/>
            <person name="Byrne M."/>
            <person name="Rigault P."/>
            <person name="Tibbits J."/>
            <person name="Spokevicius A."/>
            <person name="Jones R."/>
            <person name="Steane D."/>
            <person name="Vaillancourt R."/>
            <person name="Potts B."/>
            <person name="Joubert F."/>
            <person name="Barry K."/>
            <person name="Pappas G."/>
            <person name="Strauss S."/>
            <person name="Jaiswal P."/>
            <person name="Grima-Pettenati J."/>
            <person name="Salse J."/>
            <person name="Van D."/>
            <person name="Rokhsar D."/>
            <person name="Schmutz J."/>
        </authorList>
    </citation>
    <scope>NUCLEOTIDE SEQUENCE</scope>
    <source>
        <tissue evidence="1">Leaf extractions</tissue>
    </source>
</reference>
<dbReference type="Gramene" id="KCW45927">
    <property type="protein sequence ID" value="KCW45927"/>
    <property type="gene ID" value="EUGRSUZ_L00193"/>
</dbReference>
<name>A0A058ZW00_EUCGR</name>
<dbReference type="Proteomes" id="UP000030711">
    <property type="component" value="Unassembled WGS sequence"/>
</dbReference>
<evidence type="ECO:0000313" key="1">
    <source>
        <dbReference type="EMBL" id="KAK2633239.1"/>
    </source>
</evidence>
<proteinExistence type="predicted"/>
<dbReference type="AlphaFoldDB" id="A0A058ZW00"/>
<dbReference type="InParanoid" id="A0A058ZW00"/>
<dbReference type="EMBL" id="KK198767">
    <property type="protein sequence ID" value="KCW45927.1"/>
    <property type="molecule type" value="Genomic_DNA"/>
</dbReference>
<sequence length="84" mass="9733">MCSSWRHPETVPLSLRCAVPACRIWRHNRRKHSAPERTGPACTTHPVLINQILQSLSSLERNPVIFLELVKRESKRCIIPFESF</sequence>
<accession>A0A058ZW00</accession>
<organism evidence="2">
    <name type="scientific">Eucalyptus grandis</name>
    <name type="common">Flooded gum</name>
    <dbReference type="NCBI Taxonomy" id="71139"/>
    <lineage>
        <taxon>Eukaryota</taxon>
        <taxon>Viridiplantae</taxon>
        <taxon>Streptophyta</taxon>
        <taxon>Embryophyta</taxon>
        <taxon>Tracheophyta</taxon>
        <taxon>Spermatophyta</taxon>
        <taxon>Magnoliopsida</taxon>
        <taxon>eudicotyledons</taxon>
        <taxon>Gunneridae</taxon>
        <taxon>Pentapetalae</taxon>
        <taxon>rosids</taxon>
        <taxon>malvids</taxon>
        <taxon>Myrtales</taxon>
        <taxon>Myrtaceae</taxon>
        <taxon>Myrtoideae</taxon>
        <taxon>Eucalypteae</taxon>
        <taxon>Eucalyptus</taxon>
    </lineage>
</organism>
<reference evidence="1" key="2">
    <citation type="journal article" date="2014" name="Nature">
        <title>The genome of Eucalyptus grandis.</title>
        <authorList>
            <person name="Myburg A.A."/>
            <person name="Grattapaglia D."/>
            <person name="Tuskan G.A."/>
            <person name="Hellsten U."/>
            <person name="Hayes R.D."/>
            <person name="Grimwood J."/>
            <person name="Jenkins J."/>
            <person name="Lindquist E."/>
            <person name="Tice H."/>
            <person name="Bauer D."/>
            <person name="Goodstein D.M."/>
            <person name="Dubchak I."/>
            <person name="Poliakov A."/>
            <person name="Mizrachi E."/>
            <person name="Kullan A.R."/>
            <person name="Hussey S.G."/>
            <person name="Pinard D."/>
            <person name="van der Merwe K."/>
            <person name="Singh P."/>
            <person name="van Jaarsveld I."/>
            <person name="Silva-Junior O.B."/>
            <person name="Togawa R.C."/>
            <person name="Pappas M.R."/>
            <person name="Faria D.A."/>
            <person name="Sansaloni C.P."/>
            <person name="Petroli C.D."/>
            <person name="Yang X."/>
            <person name="Ranjan P."/>
            <person name="Tschaplinski T.J."/>
            <person name="Ye C.Y."/>
            <person name="Li T."/>
            <person name="Sterck L."/>
            <person name="Vanneste K."/>
            <person name="Murat F."/>
            <person name="Soler M."/>
            <person name="Clemente H.S."/>
            <person name="Saidi N."/>
            <person name="Cassan-Wang H."/>
            <person name="Dunand C."/>
            <person name="Hefer C.A."/>
            <person name="Bornberg-Bauer E."/>
            <person name="Kersting A.R."/>
            <person name="Vining K."/>
            <person name="Amarasinghe V."/>
            <person name="Ranik M."/>
            <person name="Naithani S."/>
            <person name="Elser J."/>
            <person name="Boyd A.E."/>
            <person name="Liston A."/>
            <person name="Spatafora J.W."/>
            <person name="Dharmwardhana P."/>
            <person name="Raja R."/>
            <person name="Sullivan C."/>
            <person name="Romanel E."/>
            <person name="Alves-Ferreira M."/>
            <person name="Kulheim C."/>
            <person name="Foley W."/>
            <person name="Carocha V."/>
            <person name="Paiva J."/>
            <person name="Kudrna D."/>
            <person name="Brommonschenkel S.H."/>
            <person name="Pasquali G."/>
            <person name="Byrne M."/>
            <person name="Rigault P."/>
            <person name="Tibbits J."/>
            <person name="Spokevicius A."/>
            <person name="Jones R.C."/>
            <person name="Steane D.A."/>
            <person name="Vaillancourt R.E."/>
            <person name="Potts B.M."/>
            <person name="Joubert F."/>
            <person name="Barry K."/>
            <person name="Pappas G.J."/>
            <person name="Strauss S.H."/>
            <person name="Jaiswal P."/>
            <person name="Grima-Pettenati J."/>
            <person name="Salse J."/>
            <person name="Van de Peer Y."/>
            <person name="Rokhsar D.S."/>
            <person name="Schmutz J."/>
        </authorList>
    </citation>
    <scope>NUCLEOTIDE SEQUENCE</scope>
    <source>
        <tissue evidence="1">Leaf extractions</tissue>
    </source>
</reference>
<reference evidence="1" key="4">
    <citation type="submission" date="2023-07" db="EMBL/GenBank/DDBJ databases">
        <authorList>
            <person name="Myburg A.A."/>
            <person name="Grattapaglia D."/>
            <person name="Tuskan G.A."/>
            <person name="Hellsten U."/>
            <person name="Hayes R.D."/>
            <person name="Grimwood J."/>
            <person name="Jenkins J."/>
            <person name="Lindquist E."/>
            <person name="Tice H."/>
            <person name="Bauer D."/>
            <person name="Goodstein D.M."/>
            <person name="Dubchak I."/>
            <person name="Poliakov A."/>
            <person name="Mizrachi E."/>
            <person name="Kullan A.R."/>
            <person name="Hussey S.G."/>
            <person name="Pinard D."/>
            <person name="Van D.M."/>
            <person name="Singh P."/>
            <person name="Van J.I."/>
            <person name="Silva-Junior O.B."/>
            <person name="Togawa R.C."/>
            <person name="Pappas M.R."/>
            <person name="Faria D.A."/>
            <person name="Sansaloni C.P."/>
            <person name="Petroli C.D."/>
            <person name="Yang X."/>
            <person name="Ranjan P."/>
            <person name="Tschaplinski T.J."/>
            <person name="Ye C.Y."/>
            <person name="Li T."/>
            <person name="Sterck L."/>
            <person name="Vanneste K."/>
            <person name="Murat F."/>
            <person name="Soler M."/>
            <person name="Clemente H.S."/>
            <person name="Saidi N."/>
            <person name="Cassan-Wang H."/>
            <person name="Dunand C."/>
            <person name="Hefer C.A."/>
            <person name="Bornberg-Bauer E."/>
            <person name="Kersting A.R."/>
            <person name="Vining K."/>
            <person name="Amarasinghe V."/>
            <person name="Ranik M."/>
            <person name="Naithani S."/>
            <person name="Elser J."/>
            <person name="Boyd A.E."/>
            <person name="Liston A."/>
            <person name="Spatafora J.W."/>
            <person name="Dharmwardhana P."/>
            <person name="Raja R."/>
            <person name="Sullivan C."/>
            <person name="Romanel E."/>
            <person name="Alves-Ferreira M."/>
            <person name="Kulheim C."/>
            <person name="Foley W."/>
            <person name="Carocha V."/>
            <person name="Paiva J."/>
            <person name="Kudrna D."/>
            <person name="Brommonschenkel S.H."/>
            <person name="Pasquali G."/>
            <person name="Byrne M."/>
            <person name="Rigault P."/>
            <person name="Tibbits J."/>
            <person name="Spokevicius A."/>
            <person name="Jones R.C."/>
            <person name="Steane D.A."/>
            <person name="Vaillancourt R.E."/>
            <person name="Potts B.M."/>
            <person name="Joubert F."/>
            <person name="Barry K."/>
            <person name="Pappas G.J."/>
            <person name="Strauss S.H."/>
            <person name="Jaiswal P."/>
            <person name="Grima-Pettenati J."/>
            <person name="Salse J."/>
            <person name="Van D.P."/>
            <person name="Rokhsar D.S."/>
            <person name="Schmutz J."/>
        </authorList>
    </citation>
    <scope>NUCLEOTIDE SEQUENCE</scope>
    <source>
        <tissue evidence="1">Leaf extractions</tissue>
    </source>
</reference>
<evidence type="ECO:0000313" key="2">
    <source>
        <dbReference type="EMBL" id="KCW45927.1"/>
    </source>
</evidence>
<reference evidence="2" key="1">
    <citation type="submission" date="2013-07" db="EMBL/GenBank/DDBJ databases">
        <title>The genome of Eucalyptus grandis.</title>
        <authorList>
            <person name="Schmutz J."/>
            <person name="Hayes R."/>
            <person name="Myburg A."/>
            <person name="Tuskan G."/>
            <person name="Grattapaglia D."/>
            <person name="Rokhsar D.S."/>
        </authorList>
    </citation>
    <scope>NUCLEOTIDE SEQUENCE</scope>
    <source>
        <tissue evidence="2">Leaf extractions</tissue>
    </source>
</reference>
<dbReference type="EMBL" id="MU848261">
    <property type="protein sequence ID" value="KAK2633239.1"/>
    <property type="molecule type" value="Genomic_DNA"/>
</dbReference>
<protein>
    <submittedName>
        <fullName evidence="2">Uncharacterized protein</fullName>
    </submittedName>
</protein>